<dbReference type="EMBL" id="JACVVK020000253">
    <property type="protein sequence ID" value="KAK7481963.1"/>
    <property type="molecule type" value="Genomic_DNA"/>
</dbReference>
<feature type="transmembrane region" description="Helical" evidence="7">
    <location>
        <begin position="1070"/>
        <end position="1092"/>
    </location>
</feature>
<evidence type="ECO:0000256" key="1">
    <source>
        <dbReference type="ARBA" id="ARBA00022448"/>
    </source>
</evidence>
<dbReference type="PANTHER" id="PTHR24223:SF19">
    <property type="entry name" value="CYSTIC FIBROSIS TRANSMEMBRANE CONDUCTANCE REGULATOR"/>
    <property type="match status" value="1"/>
</dbReference>
<evidence type="ECO:0000313" key="10">
    <source>
        <dbReference type="EMBL" id="KAK7481963.1"/>
    </source>
</evidence>
<name>A0ABD0K520_9CAEN</name>
<dbReference type="PANTHER" id="PTHR24223">
    <property type="entry name" value="ATP-BINDING CASSETTE SUB-FAMILY C"/>
    <property type="match status" value="1"/>
</dbReference>
<feature type="transmembrane region" description="Helical" evidence="7">
    <location>
        <begin position="1218"/>
        <end position="1241"/>
    </location>
</feature>
<feature type="domain" description="ABC transporter" evidence="8">
    <location>
        <begin position="286"/>
        <end position="510"/>
    </location>
</feature>
<feature type="domain" description="ABC transmembrane type-1" evidence="9">
    <location>
        <begin position="107"/>
        <end position="250"/>
    </location>
</feature>
<gene>
    <name evidence="10" type="ORF">BaRGS_00026766</name>
</gene>
<evidence type="ECO:0000256" key="7">
    <source>
        <dbReference type="SAM" id="Phobius"/>
    </source>
</evidence>
<feature type="transmembrane region" description="Helical" evidence="7">
    <location>
        <begin position="1158"/>
        <end position="1181"/>
    </location>
</feature>
<keyword evidence="5 7" id="KW-1133">Transmembrane helix</keyword>
<dbReference type="SUPFAM" id="SSF52540">
    <property type="entry name" value="P-loop containing nucleoside triphosphate hydrolases"/>
    <property type="match status" value="2"/>
</dbReference>
<evidence type="ECO:0000256" key="4">
    <source>
        <dbReference type="ARBA" id="ARBA00022840"/>
    </source>
</evidence>
<dbReference type="InterPro" id="IPR011527">
    <property type="entry name" value="ABC1_TM_dom"/>
</dbReference>
<evidence type="ECO:0000259" key="9">
    <source>
        <dbReference type="PROSITE" id="PS50929"/>
    </source>
</evidence>
<feature type="transmembrane region" description="Helical" evidence="7">
    <location>
        <begin position="1128"/>
        <end position="1152"/>
    </location>
</feature>
<dbReference type="GO" id="GO:0005524">
    <property type="term" value="F:ATP binding"/>
    <property type="evidence" value="ECO:0007669"/>
    <property type="project" value="UniProtKB-KW"/>
</dbReference>
<feature type="non-terminal residue" evidence="10">
    <location>
        <position position="1"/>
    </location>
</feature>
<dbReference type="InterPro" id="IPR050173">
    <property type="entry name" value="ABC_transporter_C-like"/>
</dbReference>
<reference evidence="10 11" key="1">
    <citation type="journal article" date="2023" name="Sci. Data">
        <title>Genome assembly of the Korean intertidal mud-creeper Batillaria attramentaria.</title>
        <authorList>
            <person name="Patra A.K."/>
            <person name="Ho P.T."/>
            <person name="Jun S."/>
            <person name="Lee S.J."/>
            <person name="Kim Y."/>
            <person name="Won Y.J."/>
        </authorList>
    </citation>
    <scope>NUCLEOTIDE SEQUENCE [LARGE SCALE GENOMIC DNA]</scope>
    <source>
        <strain evidence="10">Wonlab-2016</strain>
    </source>
</reference>
<dbReference type="Pfam" id="PF00664">
    <property type="entry name" value="ABC_membrane"/>
    <property type="match status" value="2"/>
</dbReference>
<evidence type="ECO:0000313" key="11">
    <source>
        <dbReference type="Proteomes" id="UP001519460"/>
    </source>
</evidence>
<keyword evidence="1" id="KW-0813">Transport</keyword>
<feature type="transmembrane region" description="Helical" evidence="7">
    <location>
        <begin position="1098"/>
        <end position="1121"/>
    </location>
</feature>
<keyword evidence="4" id="KW-0067">ATP-binding</keyword>
<dbReference type="InterPro" id="IPR027417">
    <property type="entry name" value="P-loop_NTPase"/>
</dbReference>
<dbReference type="Proteomes" id="UP001519460">
    <property type="component" value="Unassembled WGS sequence"/>
</dbReference>
<keyword evidence="3" id="KW-0547">Nucleotide-binding</keyword>
<feature type="transmembrane region" description="Helical" evidence="7">
    <location>
        <begin position="844"/>
        <end position="862"/>
    </location>
</feature>
<comment type="caution">
    <text evidence="10">The sequence shown here is derived from an EMBL/GenBank/DDBJ whole genome shotgun (WGS) entry which is preliminary data.</text>
</comment>
<dbReference type="Pfam" id="PF00005">
    <property type="entry name" value="ABC_tran"/>
    <property type="match status" value="1"/>
</dbReference>
<evidence type="ECO:0000256" key="2">
    <source>
        <dbReference type="ARBA" id="ARBA00022692"/>
    </source>
</evidence>
<dbReference type="SUPFAM" id="SSF90123">
    <property type="entry name" value="ABC transporter transmembrane region"/>
    <property type="match status" value="2"/>
</dbReference>
<keyword evidence="6 7" id="KW-0472">Membrane</keyword>
<feature type="transmembrane region" description="Helical" evidence="7">
    <location>
        <begin position="739"/>
        <end position="769"/>
    </location>
</feature>
<dbReference type="Gene3D" id="1.20.1560.10">
    <property type="entry name" value="ABC transporter type 1, transmembrane domain"/>
    <property type="match status" value="2"/>
</dbReference>
<evidence type="ECO:0000256" key="5">
    <source>
        <dbReference type="ARBA" id="ARBA00022989"/>
    </source>
</evidence>
<dbReference type="InterPro" id="IPR036640">
    <property type="entry name" value="ABC1_TM_sf"/>
</dbReference>
<feature type="transmembrane region" description="Helical" evidence="7">
    <location>
        <begin position="658"/>
        <end position="682"/>
    </location>
</feature>
<dbReference type="Gene3D" id="3.40.50.300">
    <property type="entry name" value="P-loop containing nucleotide triphosphate hydrolases"/>
    <property type="match status" value="3"/>
</dbReference>
<feature type="transmembrane region" description="Helical" evidence="7">
    <location>
        <begin position="39"/>
        <end position="58"/>
    </location>
</feature>
<protein>
    <submittedName>
        <fullName evidence="10">Uncharacterized protein</fullName>
    </submittedName>
</protein>
<dbReference type="PROSITE" id="PS50893">
    <property type="entry name" value="ABC_TRANSPORTER_2"/>
    <property type="match status" value="1"/>
</dbReference>
<evidence type="ECO:0000256" key="6">
    <source>
        <dbReference type="ARBA" id="ARBA00023136"/>
    </source>
</evidence>
<dbReference type="InterPro" id="IPR003439">
    <property type="entry name" value="ABC_transporter-like_ATP-bd"/>
</dbReference>
<feature type="transmembrane region" description="Helical" evidence="7">
    <location>
        <begin position="107"/>
        <end position="127"/>
    </location>
</feature>
<feature type="transmembrane region" description="Helical" evidence="7">
    <location>
        <begin position="79"/>
        <end position="101"/>
    </location>
</feature>
<evidence type="ECO:0000259" key="8">
    <source>
        <dbReference type="PROSITE" id="PS50893"/>
    </source>
</evidence>
<dbReference type="PROSITE" id="PS50929">
    <property type="entry name" value="ABC_TM1F"/>
    <property type="match status" value="2"/>
</dbReference>
<feature type="transmembrane region" description="Helical" evidence="7">
    <location>
        <begin position="592"/>
        <end position="614"/>
    </location>
</feature>
<keyword evidence="11" id="KW-1185">Reference proteome</keyword>
<feature type="transmembrane region" description="Helical" evidence="7">
    <location>
        <begin position="1188"/>
        <end position="1212"/>
    </location>
</feature>
<accession>A0ABD0K520</accession>
<sequence>ECLRVVQAVLMGYFIRLFERPLEASSESEGSGGLPMPDVYIFGAFVCIVFLISIFLDHNFFHHGYRMRVAATSLIYRKVVLPATYILIGPLQLMVVSYLLWDWLELGPVAMAGVAILLLLFPLQVFMGKLSHVLRQKTDMLTGHRVRKLQLLFSGVEELKIACWENMCEKIIKVARELELQQFHRLTSLQSFNSALTLTAGKLVVFVTFMLALAAGYRVTAGQVFTAMMLYETLRVSLSILLPSGLLYVKDMLGTVRRVERVLLLDEKSTVTCRVGFQQLQENLAVRFVSYYASRDKGLEAPMVLVNIDLDIEKNKLYTVVGPPRGGKSCLLLAIIGELERQKGHLFHHGRIGFVPSVPWLCPGSIRDNIVFGAEFSQTRYSQVLYACSLTQVVDAYPQGDLTLVGERGLTLDSSTQAKITLARAVYQNADIYLIDDIFSGMDAKSAMHIFKRCITGLLRSKTRLVVTDNTHHARLAHGVVLMSQSRVHMCGSYQELQENGLDVTTFLNSRTYKNVDISRLSDLTSPLIQDLAGGSVLITGTPPASPLGVKDSPSGSYEMFHHDIKDSGDPLISSDSDTSFNSTTTSTSGSYNAYFVLGGGVIGILIFIVLSILQQGSFVLCEWWLAYWSENFQNTNQSSLVPDTLFGSARERLDNRVYIYLALVVVAVLLGFLQAAFFFFIANRASALLHNIALHSLLQAPLSFFRVNSPGAVLSRFVRDVGIVDTLPPLFLDCLQSFSLLAATVVIIGSINYWLFIIIIPLSIAFLVARHRFHQSTQDVERIELSSKSAVGAHIMSSLDGVTTLRAFGVEQRFLHAFDVHQDRSTAACYLHLAADRWFGMRVDLIGFALVLGTALGAVLMVQYQGVSLPASLVGLALYYAIHLLNVQQPALRKSAAVHFKMSSVHHLLTVSFSLLQMSSVDHLLQCYQLCPELEVSNEAEVRTPPTWPQYGIVTFEGVSASSSSKGPNVLRNMWCCIRAQEKMGVMFKSAAEQRLFLSMLLRMTDYSGFIRIDGIEIQTIGFHKLREKVFVVPQHPLLFLGTVRQNLDPVSRFTDAQIWRVIEELPHVIAPSLLCYYVIAPSVLCYYVIAPSVLCYYVITSSVLCYYVITPSVLCYYVIAPSVLCYYVIAPSVLCYYVIAPSVLCYYVIAPSVLCYYVIAPSVLCYYVIAPSVLCYYVITPSVLCYYVIAPSVLCYYVIAPSVLCYYVIAPSLLCYHVIAPSVLCYHVITPAVLCYYVIAPSVHLTSLVQSLPDKLYTDLSLVAEGLTTGHRQLLRLARALLLHPKILVYEEPLSSLDLMCNTIIQVILKTRFSQSTLLHFAHLPDTVIDSDRVMVISDGKIQEVEAPHLLLQNPASKFHRLVDELGLTEMSRLRHVAREKYENKPYVAPPINPDDFEDSLPPRGDLKGPYDMNALPTFHSSRLVGVLNQLPTNKFSTNRL</sequence>
<feature type="transmembrane region" description="Helical" evidence="7">
    <location>
        <begin position="195"/>
        <end position="217"/>
    </location>
</feature>
<evidence type="ECO:0000256" key="3">
    <source>
        <dbReference type="ARBA" id="ARBA00022741"/>
    </source>
</evidence>
<proteinExistence type="predicted"/>
<feature type="domain" description="ABC transmembrane type-1" evidence="9">
    <location>
        <begin position="602"/>
        <end position="870"/>
    </location>
</feature>
<keyword evidence="2 7" id="KW-0812">Transmembrane</keyword>
<organism evidence="10 11">
    <name type="scientific">Batillaria attramentaria</name>
    <dbReference type="NCBI Taxonomy" id="370345"/>
    <lineage>
        <taxon>Eukaryota</taxon>
        <taxon>Metazoa</taxon>
        <taxon>Spiralia</taxon>
        <taxon>Lophotrochozoa</taxon>
        <taxon>Mollusca</taxon>
        <taxon>Gastropoda</taxon>
        <taxon>Caenogastropoda</taxon>
        <taxon>Sorbeoconcha</taxon>
        <taxon>Cerithioidea</taxon>
        <taxon>Batillariidae</taxon>
        <taxon>Batillaria</taxon>
    </lineage>
</organism>